<name>A0AAE1YYS8_9LAMI</name>
<comment type="caution">
    <text evidence="2">The sequence shown here is derived from an EMBL/GenBank/DDBJ whole genome shotgun (WGS) entry which is preliminary data.</text>
</comment>
<feature type="chain" id="PRO_5042007243" evidence="1">
    <location>
        <begin position="20"/>
        <end position="169"/>
    </location>
</feature>
<protein>
    <submittedName>
        <fullName evidence="2">Uncharacterized protein</fullName>
    </submittedName>
</protein>
<keyword evidence="1" id="KW-0732">Signal</keyword>
<organism evidence="2 3">
    <name type="scientific">Sesamum alatum</name>
    <dbReference type="NCBI Taxonomy" id="300844"/>
    <lineage>
        <taxon>Eukaryota</taxon>
        <taxon>Viridiplantae</taxon>
        <taxon>Streptophyta</taxon>
        <taxon>Embryophyta</taxon>
        <taxon>Tracheophyta</taxon>
        <taxon>Spermatophyta</taxon>
        <taxon>Magnoliopsida</taxon>
        <taxon>eudicotyledons</taxon>
        <taxon>Gunneridae</taxon>
        <taxon>Pentapetalae</taxon>
        <taxon>asterids</taxon>
        <taxon>lamiids</taxon>
        <taxon>Lamiales</taxon>
        <taxon>Pedaliaceae</taxon>
        <taxon>Sesamum</taxon>
    </lineage>
</organism>
<keyword evidence="3" id="KW-1185">Reference proteome</keyword>
<evidence type="ECO:0000313" key="3">
    <source>
        <dbReference type="Proteomes" id="UP001293254"/>
    </source>
</evidence>
<dbReference type="AlphaFoldDB" id="A0AAE1YYS8"/>
<reference evidence="2" key="1">
    <citation type="submission" date="2020-06" db="EMBL/GenBank/DDBJ databases">
        <authorList>
            <person name="Li T."/>
            <person name="Hu X."/>
            <person name="Zhang T."/>
            <person name="Song X."/>
            <person name="Zhang H."/>
            <person name="Dai N."/>
            <person name="Sheng W."/>
            <person name="Hou X."/>
            <person name="Wei L."/>
        </authorList>
    </citation>
    <scope>NUCLEOTIDE SEQUENCE</scope>
    <source>
        <strain evidence="2">3651</strain>
        <tissue evidence="2">Leaf</tissue>
    </source>
</reference>
<sequence length="169" mass="19148">MIKVLFQLATLIIYQICSSVYGPFGKWEFLGYMRASQVIILDSYSVQTLVKIDGGSSGEQRARCLVLRRLTTAKIFGGEENAELLLETLFAYSEYQQPKTEIFCDGLFSRNSDDLAENLHQIEAFHKSDSSDPLNSLFGEDTNKSSYGDSGFHLKEVPSIFCQIWFIQM</sequence>
<proteinExistence type="predicted"/>
<accession>A0AAE1YYS8</accession>
<dbReference type="Proteomes" id="UP001293254">
    <property type="component" value="Unassembled WGS sequence"/>
</dbReference>
<evidence type="ECO:0000256" key="1">
    <source>
        <dbReference type="SAM" id="SignalP"/>
    </source>
</evidence>
<reference evidence="2" key="2">
    <citation type="journal article" date="2024" name="Plant">
        <title>Genomic evolution and insights into agronomic trait innovations of Sesamum species.</title>
        <authorList>
            <person name="Miao H."/>
            <person name="Wang L."/>
            <person name="Qu L."/>
            <person name="Liu H."/>
            <person name="Sun Y."/>
            <person name="Le M."/>
            <person name="Wang Q."/>
            <person name="Wei S."/>
            <person name="Zheng Y."/>
            <person name="Lin W."/>
            <person name="Duan Y."/>
            <person name="Cao H."/>
            <person name="Xiong S."/>
            <person name="Wang X."/>
            <person name="Wei L."/>
            <person name="Li C."/>
            <person name="Ma Q."/>
            <person name="Ju M."/>
            <person name="Zhao R."/>
            <person name="Li G."/>
            <person name="Mu C."/>
            <person name="Tian Q."/>
            <person name="Mei H."/>
            <person name="Zhang T."/>
            <person name="Gao T."/>
            <person name="Zhang H."/>
        </authorList>
    </citation>
    <scope>NUCLEOTIDE SEQUENCE</scope>
    <source>
        <strain evidence="2">3651</strain>
    </source>
</reference>
<feature type="signal peptide" evidence="1">
    <location>
        <begin position="1"/>
        <end position="19"/>
    </location>
</feature>
<gene>
    <name evidence="2" type="ORF">Salat_0213500</name>
</gene>
<evidence type="ECO:0000313" key="2">
    <source>
        <dbReference type="EMBL" id="KAK4438789.1"/>
    </source>
</evidence>
<dbReference type="EMBL" id="JACGWO010000001">
    <property type="protein sequence ID" value="KAK4438789.1"/>
    <property type="molecule type" value="Genomic_DNA"/>
</dbReference>